<evidence type="ECO:0000313" key="2">
    <source>
        <dbReference type="Proteomes" id="UP000762676"/>
    </source>
</evidence>
<proteinExistence type="predicted"/>
<comment type="caution">
    <text evidence="1">The sequence shown here is derived from an EMBL/GenBank/DDBJ whole genome shotgun (WGS) entry which is preliminary data.</text>
</comment>
<evidence type="ECO:0000313" key="1">
    <source>
        <dbReference type="EMBL" id="GFS17639.1"/>
    </source>
</evidence>
<evidence type="ECO:0008006" key="3">
    <source>
        <dbReference type="Google" id="ProtNLM"/>
    </source>
</evidence>
<dbReference type="AlphaFoldDB" id="A0AAV4J4A7"/>
<organism evidence="1 2">
    <name type="scientific">Elysia marginata</name>
    <dbReference type="NCBI Taxonomy" id="1093978"/>
    <lineage>
        <taxon>Eukaryota</taxon>
        <taxon>Metazoa</taxon>
        <taxon>Spiralia</taxon>
        <taxon>Lophotrochozoa</taxon>
        <taxon>Mollusca</taxon>
        <taxon>Gastropoda</taxon>
        <taxon>Heterobranchia</taxon>
        <taxon>Euthyneura</taxon>
        <taxon>Panpulmonata</taxon>
        <taxon>Sacoglossa</taxon>
        <taxon>Placobranchoidea</taxon>
        <taxon>Plakobranchidae</taxon>
        <taxon>Elysia</taxon>
    </lineage>
</organism>
<name>A0AAV4J4A7_9GAST</name>
<accession>A0AAV4J4A7</accession>
<reference evidence="1 2" key="1">
    <citation type="journal article" date="2021" name="Elife">
        <title>Chloroplast acquisition without the gene transfer in kleptoplastic sea slugs, Plakobranchus ocellatus.</title>
        <authorList>
            <person name="Maeda T."/>
            <person name="Takahashi S."/>
            <person name="Yoshida T."/>
            <person name="Shimamura S."/>
            <person name="Takaki Y."/>
            <person name="Nagai Y."/>
            <person name="Toyoda A."/>
            <person name="Suzuki Y."/>
            <person name="Arimoto A."/>
            <person name="Ishii H."/>
            <person name="Satoh N."/>
            <person name="Nishiyama T."/>
            <person name="Hasebe M."/>
            <person name="Maruyama T."/>
            <person name="Minagawa J."/>
            <person name="Obokata J."/>
            <person name="Shigenobu S."/>
        </authorList>
    </citation>
    <scope>NUCLEOTIDE SEQUENCE [LARGE SCALE GENOMIC DNA]</scope>
</reference>
<dbReference type="EMBL" id="BMAT01002966">
    <property type="protein sequence ID" value="GFS17639.1"/>
    <property type="molecule type" value="Genomic_DNA"/>
</dbReference>
<keyword evidence="2" id="KW-1185">Reference proteome</keyword>
<sequence>MILLVKAVFVLVNPKVAIPRLLTIVAITLRSHGPDGGTEERLGMKNTKEIKAKTSMVISFCGEIRERSQKTFCAWQKKSFAPMPITFTVAFHSIVILKPPWQLVECRVHSTLRASQACTQGTVDVLGRVDLTRQTKVPELGGESETAPQ</sequence>
<dbReference type="Proteomes" id="UP000762676">
    <property type="component" value="Unassembled WGS sequence"/>
</dbReference>
<gene>
    <name evidence="1" type="ORF">ElyMa_001501400</name>
</gene>
<protein>
    <recommendedName>
        <fullName evidence="3">ZP domain-containing protein</fullName>
    </recommendedName>
</protein>